<keyword evidence="8" id="KW-0449">Lipoprotein</keyword>
<evidence type="ECO:0000313" key="12">
    <source>
        <dbReference type="EMBL" id="OAY55736.1"/>
    </source>
</evidence>
<evidence type="ECO:0000256" key="10">
    <source>
        <dbReference type="SAM" id="SignalP"/>
    </source>
</evidence>
<sequence length="176" mass="17633">MASRRINSTGLVVLLVAMLWWARATAQSGCTNVIIGLAPCLNYVSGSSSTPSSSCCSQLASVVQSQPKCLCSVLNGGGSSFGVTINKTLALALPAACNVKTPPVSKCNEAANGPSISDSPVGSPEGSPADSSVTGGSKTVPSTATSSANGLKMDMTIQLIVFATFMASCVSAFGSF</sequence>
<protein>
    <recommendedName>
        <fullName evidence="11">Bifunctional inhibitor/plant lipid transfer protein/seed storage helical domain-containing protein</fullName>
    </recommendedName>
</protein>
<keyword evidence="3" id="KW-1003">Cell membrane</keyword>
<evidence type="ECO:0000259" key="11">
    <source>
        <dbReference type="SMART" id="SM00499"/>
    </source>
</evidence>
<keyword evidence="5 10" id="KW-0732">Signal</keyword>
<dbReference type="SUPFAM" id="SSF47699">
    <property type="entry name" value="Bifunctional inhibitor/lipid-transfer protein/seed storage 2S albumin"/>
    <property type="match status" value="1"/>
</dbReference>
<comment type="similarity">
    <text evidence="2">Belongs to the plant LTP family.</text>
</comment>
<dbReference type="InterPro" id="IPR043325">
    <property type="entry name" value="LTSS"/>
</dbReference>
<feature type="domain" description="Bifunctional inhibitor/plant lipid transfer protein/seed storage helical" evidence="11">
    <location>
        <begin position="30"/>
        <end position="107"/>
    </location>
</feature>
<evidence type="ECO:0000256" key="8">
    <source>
        <dbReference type="ARBA" id="ARBA00023288"/>
    </source>
</evidence>
<evidence type="ECO:0000256" key="5">
    <source>
        <dbReference type="ARBA" id="ARBA00022729"/>
    </source>
</evidence>
<dbReference type="CDD" id="cd00010">
    <property type="entry name" value="AAI_LTSS"/>
    <property type="match status" value="1"/>
</dbReference>
<dbReference type="GO" id="GO:0006869">
    <property type="term" value="P:lipid transport"/>
    <property type="evidence" value="ECO:0007669"/>
    <property type="project" value="InterPro"/>
</dbReference>
<dbReference type="AlphaFoldDB" id="A0A2C9WA02"/>
<dbReference type="InterPro" id="IPR036312">
    <property type="entry name" value="Bifun_inhib/LTP/seed_sf"/>
</dbReference>
<dbReference type="OrthoDB" id="911994at2759"/>
<dbReference type="GO" id="GO:0008289">
    <property type="term" value="F:lipid binding"/>
    <property type="evidence" value="ECO:0007669"/>
    <property type="project" value="InterPro"/>
</dbReference>
<dbReference type="GO" id="GO:0005886">
    <property type="term" value="C:plasma membrane"/>
    <property type="evidence" value="ECO:0007669"/>
    <property type="project" value="UniProtKB-SubCell"/>
</dbReference>
<reference evidence="13" key="1">
    <citation type="journal article" date="2016" name="Nat. Biotechnol.">
        <title>Sequencing wild and cultivated cassava and related species reveals extensive interspecific hybridization and genetic diversity.</title>
        <authorList>
            <person name="Bredeson J.V."/>
            <person name="Lyons J.B."/>
            <person name="Prochnik S.E."/>
            <person name="Wu G.A."/>
            <person name="Ha C.M."/>
            <person name="Edsinger-Gonzales E."/>
            <person name="Grimwood J."/>
            <person name="Schmutz J."/>
            <person name="Rabbi I.Y."/>
            <person name="Egesi C."/>
            <person name="Nauluvula P."/>
            <person name="Lebot V."/>
            <person name="Ndunguru J."/>
            <person name="Mkamilo G."/>
            <person name="Bart R.S."/>
            <person name="Setter T.L."/>
            <person name="Gleadow R.M."/>
            <person name="Kulakow P."/>
            <person name="Ferguson M.E."/>
            <person name="Rounsley S."/>
            <person name="Rokhsar D.S."/>
        </authorList>
    </citation>
    <scope>NUCLEOTIDE SEQUENCE [LARGE SCALE GENOMIC DNA]</scope>
    <source>
        <strain evidence="13">cv. AM560-2</strain>
    </source>
</reference>
<feature type="signal peptide" evidence="10">
    <location>
        <begin position="1"/>
        <end position="26"/>
    </location>
</feature>
<evidence type="ECO:0000313" key="13">
    <source>
        <dbReference type="Proteomes" id="UP000091857"/>
    </source>
</evidence>
<evidence type="ECO:0000256" key="4">
    <source>
        <dbReference type="ARBA" id="ARBA00022622"/>
    </source>
</evidence>
<evidence type="ECO:0000256" key="1">
    <source>
        <dbReference type="ARBA" id="ARBA00004609"/>
    </source>
</evidence>
<feature type="region of interest" description="Disordered" evidence="9">
    <location>
        <begin position="114"/>
        <end position="146"/>
    </location>
</feature>
<dbReference type="InterPro" id="IPR016140">
    <property type="entry name" value="Bifunc_inhib/LTP/seed_store"/>
</dbReference>
<dbReference type="PRINTS" id="PR00382">
    <property type="entry name" value="LIPIDTRNSFER"/>
</dbReference>
<dbReference type="Pfam" id="PF14368">
    <property type="entry name" value="LTP_2"/>
    <property type="match status" value="1"/>
</dbReference>
<dbReference type="FunFam" id="1.10.110.10:FF:000001">
    <property type="entry name" value="Bifunctional inhibitor/lipid-transfer protein/seed storage 2S albumin superfamily protein"/>
    <property type="match status" value="1"/>
</dbReference>
<keyword evidence="13" id="KW-1185">Reference proteome</keyword>
<feature type="chain" id="PRO_5012316266" description="Bifunctional inhibitor/plant lipid transfer protein/seed storage helical domain-containing protein" evidence="10">
    <location>
        <begin position="27"/>
        <end position="176"/>
    </location>
</feature>
<keyword evidence="6" id="KW-1015">Disulfide bond</keyword>
<organism evidence="12 13">
    <name type="scientific">Manihot esculenta</name>
    <name type="common">Cassava</name>
    <name type="synonym">Jatropha manihot</name>
    <dbReference type="NCBI Taxonomy" id="3983"/>
    <lineage>
        <taxon>Eukaryota</taxon>
        <taxon>Viridiplantae</taxon>
        <taxon>Streptophyta</taxon>
        <taxon>Embryophyta</taxon>
        <taxon>Tracheophyta</taxon>
        <taxon>Spermatophyta</taxon>
        <taxon>Magnoliopsida</taxon>
        <taxon>eudicotyledons</taxon>
        <taxon>Gunneridae</taxon>
        <taxon>Pentapetalae</taxon>
        <taxon>rosids</taxon>
        <taxon>fabids</taxon>
        <taxon>Malpighiales</taxon>
        <taxon>Euphorbiaceae</taxon>
        <taxon>Crotonoideae</taxon>
        <taxon>Manihoteae</taxon>
        <taxon>Manihot</taxon>
    </lineage>
</organism>
<dbReference type="STRING" id="3983.A0A2C9WA02"/>
<dbReference type="EMBL" id="CM004389">
    <property type="protein sequence ID" value="OAY55736.1"/>
    <property type="molecule type" value="Genomic_DNA"/>
</dbReference>
<keyword evidence="4" id="KW-0336">GPI-anchor</keyword>
<dbReference type="Proteomes" id="UP000091857">
    <property type="component" value="Chromosome 3"/>
</dbReference>
<proteinExistence type="inferred from homology"/>
<feature type="compositionally biased region" description="Polar residues" evidence="9">
    <location>
        <begin position="129"/>
        <end position="146"/>
    </location>
</feature>
<dbReference type="Gramene" id="Manes.03G176400.1.v8.1">
    <property type="protein sequence ID" value="Manes.03G176400.1.v8.1.CDS"/>
    <property type="gene ID" value="Manes.03G176400.v8.1"/>
</dbReference>
<dbReference type="Gene3D" id="1.10.110.10">
    <property type="entry name" value="Plant lipid-transfer and hydrophobic proteins"/>
    <property type="match status" value="1"/>
</dbReference>
<evidence type="ECO:0000256" key="7">
    <source>
        <dbReference type="ARBA" id="ARBA00023180"/>
    </source>
</evidence>
<comment type="subcellular location">
    <subcellularLocation>
        <location evidence="1">Cell membrane</location>
        <topology evidence="1">Lipid-anchor</topology>
        <topology evidence="1">GPI-anchor</topology>
    </subcellularLocation>
</comment>
<dbReference type="InterPro" id="IPR000528">
    <property type="entry name" value="Plant_nsLTP"/>
</dbReference>
<evidence type="ECO:0000256" key="9">
    <source>
        <dbReference type="SAM" id="MobiDB-lite"/>
    </source>
</evidence>
<gene>
    <name evidence="12" type="ORF">MANES_03G176400v8</name>
</gene>
<dbReference type="PANTHER" id="PTHR33044">
    <property type="entry name" value="BIFUNCTIONAL INHIBITOR/LIPID-TRANSFER PROTEIN/SEED STORAGE 2S ALBUMIN SUPERFAMILY PROTEIN-RELATED"/>
    <property type="match status" value="1"/>
</dbReference>
<accession>A0A2C9WA02</accession>
<name>A0A2C9WA02_MANES</name>
<evidence type="ECO:0000256" key="2">
    <source>
        <dbReference type="ARBA" id="ARBA00009748"/>
    </source>
</evidence>
<dbReference type="SMART" id="SM00499">
    <property type="entry name" value="AAI"/>
    <property type="match status" value="1"/>
</dbReference>
<comment type="caution">
    <text evidence="12">The sequence shown here is derived from an EMBL/GenBank/DDBJ whole genome shotgun (WGS) entry which is preliminary data.</text>
</comment>
<evidence type="ECO:0000256" key="6">
    <source>
        <dbReference type="ARBA" id="ARBA00023157"/>
    </source>
</evidence>
<keyword evidence="4" id="KW-0472">Membrane</keyword>
<dbReference type="GO" id="GO:0098552">
    <property type="term" value="C:side of membrane"/>
    <property type="evidence" value="ECO:0007669"/>
    <property type="project" value="UniProtKB-KW"/>
</dbReference>
<evidence type="ECO:0000256" key="3">
    <source>
        <dbReference type="ARBA" id="ARBA00022475"/>
    </source>
</evidence>
<keyword evidence="7" id="KW-0325">Glycoprotein</keyword>